<proteinExistence type="predicted"/>
<dbReference type="Pfam" id="PF20126">
    <property type="entry name" value="TumE"/>
    <property type="match status" value="1"/>
</dbReference>
<dbReference type="RefSeq" id="WP_096894586.1">
    <property type="nucleotide sequence ID" value="NZ_BAOS01000018.1"/>
</dbReference>
<dbReference type="EMBL" id="BAOS01000018">
    <property type="protein sequence ID" value="GAX61194.1"/>
    <property type="molecule type" value="Genomic_DNA"/>
</dbReference>
<keyword evidence="2" id="KW-1185">Reference proteome</keyword>
<evidence type="ECO:0000313" key="2">
    <source>
        <dbReference type="Proteomes" id="UP000218542"/>
    </source>
</evidence>
<evidence type="ECO:0000313" key="1">
    <source>
        <dbReference type="EMBL" id="GAX61194.1"/>
    </source>
</evidence>
<gene>
    <name evidence="1" type="ORF">SCALIN_C18_0013</name>
</gene>
<dbReference type="OrthoDB" id="583313at2"/>
<name>A0A286TZ94_9BACT</name>
<dbReference type="Proteomes" id="UP000218542">
    <property type="component" value="Unassembled WGS sequence"/>
</dbReference>
<protein>
    <submittedName>
        <fullName evidence="1">Uncharacterized protein</fullName>
    </submittedName>
</protein>
<accession>A0A286TZ94</accession>
<sequence>MNNPLRTPKDYELFLYTIADSVQSVKHSSITFVRVGASLARVEGEIQFEDQVRLVVRERIIFDRLPAIIDWYGYEVWKRNEKLYWYDSQPHPNDYKLKISHPHHKHIPPNIKHNRIPAPEMSFTRPNLPVLIKEIEELDK</sequence>
<dbReference type="InterPro" id="IPR045397">
    <property type="entry name" value="TumE-like"/>
</dbReference>
<organism evidence="1 2">
    <name type="scientific">Candidatus Scalindua japonica</name>
    <dbReference type="NCBI Taxonomy" id="1284222"/>
    <lineage>
        <taxon>Bacteria</taxon>
        <taxon>Pseudomonadati</taxon>
        <taxon>Planctomycetota</taxon>
        <taxon>Candidatus Brocadiia</taxon>
        <taxon>Candidatus Brocadiales</taxon>
        <taxon>Candidatus Scalinduaceae</taxon>
        <taxon>Candidatus Scalindua</taxon>
    </lineage>
</organism>
<comment type="caution">
    <text evidence="1">The sequence shown here is derived from an EMBL/GenBank/DDBJ whole genome shotgun (WGS) entry which is preliminary data.</text>
</comment>
<reference evidence="2" key="1">
    <citation type="journal article" date="2017" name="Environ. Microbiol. Rep.">
        <title>Genetic Diversity of Marine Anaerobic Ammonium-Oxidizing Bacteria as Revealed by Genomic and Proteomic Analyses of 'Candidatus Scalindua japonica'.</title>
        <authorList>
            <person name="Oshiki M."/>
            <person name="Mizuto K."/>
            <person name="Kimura Z."/>
            <person name="Kindaichi T."/>
            <person name="Satoh H."/>
            <person name="Okabe S."/>
        </authorList>
    </citation>
    <scope>NUCLEOTIDE SEQUENCE [LARGE SCALE GENOMIC DNA]</scope>
    <source>
        <strain evidence="2">husup-a2</strain>
    </source>
</reference>
<dbReference type="AlphaFoldDB" id="A0A286TZ94"/>